<protein>
    <recommendedName>
        <fullName evidence="1">Lipocalin-like domain-containing protein</fullName>
    </recommendedName>
</protein>
<reference evidence="2 3" key="1">
    <citation type="journal article" date="2012" name="J. Bacteriol.">
        <title>Genome Sequence of Galbibacter marinum Type Strain ck-I2-15.</title>
        <authorList>
            <person name="Lai Q."/>
            <person name="Li C."/>
            <person name="Shao Z."/>
        </authorList>
    </citation>
    <scope>NUCLEOTIDE SEQUENCE [LARGE SCALE GENOMIC DNA]</scope>
    <source>
        <strain evidence="3">ck-I2-15</strain>
    </source>
</reference>
<dbReference type="Pfam" id="PF13648">
    <property type="entry name" value="Lipocalin_4"/>
    <property type="match status" value="1"/>
</dbReference>
<sequence>MGLVGLILWGCSQEKVKDTTILNGYWEIEKVSFPSGQTKIYQVNAVVDYFLLTGDSSGVRQKVMPQLDGTFISNGDQEPFKISLREGELYLDYDKDGVTHSERVISLNQEKLVVINRDELTYHYKPFKKFELK</sequence>
<dbReference type="AlphaFoldDB" id="K2QLX6"/>
<comment type="caution">
    <text evidence="2">The sequence shown here is derived from an EMBL/GenBank/DDBJ whole genome shotgun (WGS) entry which is preliminary data.</text>
</comment>
<dbReference type="InterPro" id="IPR024311">
    <property type="entry name" value="Lipocalin-like"/>
</dbReference>
<accession>K2QLX6</accession>
<proteinExistence type="predicted"/>
<evidence type="ECO:0000259" key="1">
    <source>
        <dbReference type="Pfam" id="PF13648"/>
    </source>
</evidence>
<name>K2QLX6_9FLAO</name>
<evidence type="ECO:0000313" key="2">
    <source>
        <dbReference type="EMBL" id="EKF55787.1"/>
    </source>
</evidence>
<dbReference type="STRING" id="555500.I215_06117"/>
<gene>
    <name evidence="2" type="ORF">I215_06117</name>
</gene>
<dbReference type="PATRIC" id="fig|555500.3.peg.1267"/>
<dbReference type="EMBL" id="AMSG01000005">
    <property type="protein sequence ID" value="EKF55787.1"/>
    <property type="molecule type" value="Genomic_DNA"/>
</dbReference>
<feature type="domain" description="Lipocalin-like" evidence="1">
    <location>
        <begin position="22"/>
        <end position="114"/>
    </location>
</feature>
<keyword evidence="3" id="KW-1185">Reference proteome</keyword>
<dbReference type="eggNOG" id="ENOG5032S0M">
    <property type="taxonomic scope" value="Bacteria"/>
</dbReference>
<evidence type="ECO:0000313" key="3">
    <source>
        <dbReference type="Proteomes" id="UP000007364"/>
    </source>
</evidence>
<dbReference type="Proteomes" id="UP000007364">
    <property type="component" value="Unassembled WGS sequence"/>
</dbReference>
<organism evidence="2 3">
    <name type="scientific">Galbibacter marinus</name>
    <dbReference type="NCBI Taxonomy" id="555500"/>
    <lineage>
        <taxon>Bacteria</taxon>
        <taxon>Pseudomonadati</taxon>
        <taxon>Bacteroidota</taxon>
        <taxon>Flavobacteriia</taxon>
        <taxon>Flavobacteriales</taxon>
        <taxon>Flavobacteriaceae</taxon>
        <taxon>Galbibacter</taxon>
    </lineage>
</organism>